<dbReference type="InterPro" id="IPR001036">
    <property type="entry name" value="Acrflvin-R"/>
</dbReference>
<dbReference type="SUPFAM" id="SSF82866">
    <property type="entry name" value="Multidrug efflux transporter AcrB transmembrane domain"/>
    <property type="match status" value="2"/>
</dbReference>
<proteinExistence type="predicted"/>
<dbReference type="RefSeq" id="WP_132084962.1">
    <property type="nucleotide sequence ID" value="NZ_SLUK01000010.1"/>
</dbReference>
<sequence>MNLTKLALRRPVAIFVCILALVIYGVSSIFGMEMEQTPQMEMPMLMVRASYSNAGPEDVEELVTSVIEDAVGSLDGLKSMTSTSSEGNAMVALEFEYGTDTEEVKTDLQDKLNQLERQLPDDVEPSIMEMSMNQSSVMSLYLDASENSDSVLYYAENEVQPELEAVSGVASVEVMGGKRQYIRIQLDEEKLGQYNLTMSDVSSAIASADFSTPAGTIGRGDQDITLKGGEHFDTYESLAEVPITLQSGDIIYLQDVADIQMAEDENSSISRARGRENVMISIDKNQSASAVTISSKVQDVIASLNAANPDKPINVMNDSGETIRESLMSVASTLVLGVIITMAVLLVFFGDIKASLIVGTSMPFSLLTTLIIMSYCGLTLNTLSMGGLVIGIGMMVDNSIVVLESCFRRGDVERDFTEAALEGTRLVASSVVASTITTVVVFLPISMMEGMAGQMFKHMGYTIIFALTASLISALTLIPLLFCRLKPREHKGRITRVMERIENAYGRLIARLLNLKALVILVAVSLLVVSGAMVTHIDTELMPMMDQGSIQISVETKPALKTEKVSEILAGIEAILEEQPDIDEYSVRSGSGSSSISVYLKDDRSMETGEMVDLLREQTADMTDCKVSVSAQSGMSIGGNAEVTVQLTGKDLAQLEEAASQVAAMMKTHEGIVSTSTSLSDGNPQAEIVVDSLTSRSLGLTPSQIMSTVSNMISGTTATTITQDGEEYSVRVVYPEGTYEDVSDLEGVMLKTGSGSYIPLMDVASIEYSNAPQSLQKLDGKYLVEVSGQTRSDSAAKTSSEVSAQAMKLSLPEGVSLSMGGDMRSMNEEFSAIYTAIASAIFLVFMVMAIQFNSIRFSLVVLISVPFCAIGAFAALLIAGSSINMASLIGFVQLAGTVVNNAIVLIDYTNTLRREQGLSAYDALCQAGRTRLRPIMMTTLTTVLSLIPLAMGIGTGTETMQSLGVVVIGGLISSTFLTLILIPTFYLLFCGKDGQTPKKRNFHPIRRLRARFA</sequence>
<dbReference type="EMBL" id="SLUK01000010">
    <property type="protein sequence ID" value="TCL42421.1"/>
    <property type="molecule type" value="Genomic_DNA"/>
</dbReference>
<dbReference type="GO" id="GO:0042910">
    <property type="term" value="F:xenobiotic transmembrane transporter activity"/>
    <property type="evidence" value="ECO:0007669"/>
    <property type="project" value="TreeGrafter"/>
</dbReference>
<dbReference type="Proteomes" id="UP000294682">
    <property type="component" value="Unassembled WGS sequence"/>
</dbReference>
<comment type="caution">
    <text evidence="2">The sequence shown here is derived from an EMBL/GenBank/DDBJ whole genome shotgun (WGS) entry which is preliminary data.</text>
</comment>
<feature type="transmembrane region" description="Helical" evidence="1">
    <location>
        <begin position="386"/>
        <end position="406"/>
    </location>
</feature>
<keyword evidence="3" id="KW-1185">Reference proteome</keyword>
<dbReference type="InterPro" id="IPR027463">
    <property type="entry name" value="AcrB_DN_DC_subdom"/>
</dbReference>
<evidence type="ECO:0000256" key="1">
    <source>
        <dbReference type="SAM" id="Phobius"/>
    </source>
</evidence>
<feature type="transmembrane region" description="Helical" evidence="1">
    <location>
        <begin position="832"/>
        <end position="850"/>
    </location>
</feature>
<dbReference type="SUPFAM" id="SSF82714">
    <property type="entry name" value="Multidrug efflux transporter AcrB TolC docking domain, DN and DC subdomains"/>
    <property type="match status" value="2"/>
</dbReference>
<feature type="transmembrane region" description="Helical" evidence="1">
    <location>
        <begin position="459"/>
        <end position="483"/>
    </location>
</feature>
<keyword evidence="1" id="KW-0812">Transmembrane</keyword>
<dbReference type="PANTHER" id="PTHR32063:SF0">
    <property type="entry name" value="SWARMING MOTILITY PROTEIN SWRC"/>
    <property type="match status" value="1"/>
</dbReference>
<dbReference type="SUPFAM" id="SSF82693">
    <property type="entry name" value="Multidrug efflux transporter AcrB pore domain, PN1, PN2, PC1 and PC2 subdomains"/>
    <property type="match status" value="2"/>
</dbReference>
<dbReference type="Pfam" id="PF00873">
    <property type="entry name" value="ACR_tran"/>
    <property type="match status" value="1"/>
</dbReference>
<accession>A0A9X8Y7M4</accession>
<dbReference type="AlphaFoldDB" id="A0A9X8Y7M4"/>
<name>A0A9X8Y7M4_9FIRM</name>
<keyword evidence="1" id="KW-1133">Transmembrane helix</keyword>
<dbReference type="Gene3D" id="3.30.2090.10">
    <property type="entry name" value="Multidrug efflux transporter AcrB TolC docking domain, DN and DC subdomains"/>
    <property type="match status" value="2"/>
</dbReference>
<feature type="transmembrane region" description="Helical" evidence="1">
    <location>
        <begin position="517"/>
        <end position="537"/>
    </location>
</feature>
<dbReference type="PRINTS" id="PR00702">
    <property type="entry name" value="ACRIFLAVINRP"/>
</dbReference>
<feature type="transmembrane region" description="Helical" evidence="1">
    <location>
        <begin position="327"/>
        <end position="349"/>
    </location>
</feature>
<keyword evidence="1" id="KW-0472">Membrane</keyword>
<dbReference type="Gene3D" id="3.30.70.1320">
    <property type="entry name" value="Multidrug efflux transporter AcrB pore domain like"/>
    <property type="match status" value="1"/>
</dbReference>
<dbReference type="GO" id="GO:0005886">
    <property type="term" value="C:plasma membrane"/>
    <property type="evidence" value="ECO:0007669"/>
    <property type="project" value="TreeGrafter"/>
</dbReference>
<feature type="transmembrane region" description="Helical" evidence="1">
    <location>
        <begin position="885"/>
        <end position="906"/>
    </location>
</feature>
<feature type="transmembrane region" description="Helical" evidence="1">
    <location>
        <begin position="965"/>
        <end position="989"/>
    </location>
</feature>
<feature type="transmembrane region" description="Helical" evidence="1">
    <location>
        <begin position="12"/>
        <end position="32"/>
    </location>
</feature>
<dbReference type="Gene3D" id="3.30.70.1440">
    <property type="entry name" value="Multidrug efflux transporter AcrB pore domain"/>
    <property type="match status" value="1"/>
</dbReference>
<evidence type="ECO:0000313" key="2">
    <source>
        <dbReference type="EMBL" id="TCL42421.1"/>
    </source>
</evidence>
<evidence type="ECO:0000313" key="3">
    <source>
        <dbReference type="Proteomes" id="UP000294682"/>
    </source>
</evidence>
<gene>
    <name evidence="2" type="ORF">EDD78_11046</name>
</gene>
<dbReference type="Gene3D" id="3.30.70.1430">
    <property type="entry name" value="Multidrug efflux transporter AcrB pore domain"/>
    <property type="match status" value="2"/>
</dbReference>
<protein>
    <submittedName>
        <fullName evidence="2">CzcA family heavy metal efflux pump</fullName>
    </submittedName>
</protein>
<dbReference type="Gene3D" id="1.20.1640.10">
    <property type="entry name" value="Multidrug efflux transporter AcrB transmembrane domain"/>
    <property type="match status" value="2"/>
</dbReference>
<dbReference type="PANTHER" id="PTHR32063">
    <property type="match status" value="1"/>
</dbReference>
<feature type="transmembrane region" description="Helical" evidence="1">
    <location>
        <begin position="935"/>
        <end position="953"/>
    </location>
</feature>
<feature type="transmembrane region" description="Helical" evidence="1">
    <location>
        <begin position="857"/>
        <end position="879"/>
    </location>
</feature>
<organism evidence="2 3">
    <name type="scientific">Harryflintia acetispora</name>
    <dbReference type="NCBI Taxonomy" id="1849041"/>
    <lineage>
        <taxon>Bacteria</taxon>
        <taxon>Bacillati</taxon>
        <taxon>Bacillota</taxon>
        <taxon>Clostridia</taxon>
        <taxon>Eubacteriales</taxon>
        <taxon>Oscillospiraceae</taxon>
        <taxon>Harryflintia</taxon>
    </lineage>
</organism>
<feature type="transmembrane region" description="Helical" evidence="1">
    <location>
        <begin position="426"/>
        <end position="447"/>
    </location>
</feature>
<reference evidence="2 3" key="1">
    <citation type="submission" date="2019-03" db="EMBL/GenBank/DDBJ databases">
        <title>Genomic Encyclopedia of Type Strains, Phase IV (KMG-IV): sequencing the most valuable type-strain genomes for metagenomic binning, comparative biology and taxonomic classification.</title>
        <authorList>
            <person name="Goeker M."/>
        </authorList>
    </citation>
    <scope>NUCLEOTIDE SEQUENCE [LARGE SCALE GENOMIC DNA]</scope>
    <source>
        <strain evidence="2 3">DSM 100433</strain>
    </source>
</reference>
<feature type="transmembrane region" description="Helical" evidence="1">
    <location>
        <begin position="356"/>
        <end position="380"/>
    </location>
</feature>